<dbReference type="Pfam" id="PF23960">
    <property type="entry name" value="DUF7289"/>
    <property type="match status" value="1"/>
</dbReference>
<keyword evidence="2" id="KW-0472">Membrane</keyword>
<dbReference type="EMBL" id="JBHSAQ010000006">
    <property type="protein sequence ID" value="MFC3958705.1"/>
    <property type="molecule type" value="Genomic_DNA"/>
</dbReference>
<evidence type="ECO:0000256" key="2">
    <source>
        <dbReference type="SAM" id="Phobius"/>
    </source>
</evidence>
<gene>
    <name evidence="4" type="ORF">ACFOUR_10040</name>
</gene>
<evidence type="ECO:0000259" key="3">
    <source>
        <dbReference type="Pfam" id="PF23981"/>
    </source>
</evidence>
<proteinExistence type="predicted"/>
<dbReference type="InterPro" id="IPR055713">
    <property type="entry name" value="DUF7289"/>
</dbReference>
<feature type="domain" description="DUF7305" evidence="3">
    <location>
        <begin position="265"/>
        <end position="471"/>
    </location>
</feature>
<dbReference type="GeneID" id="73903760"/>
<feature type="region of interest" description="Disordered" evidence="1">
    <location>
        <begin position="69"/>
        <end position="90"/>
    </location>
</feature>
<evidence type="ECO:0000313" key="4">
    <source>
        <dbReference type="EMBL" id="MFC3958705.1"/>
    </source>
</evidence>
<accession>A0ABD5NPR7</accession>
<dbReference type="Proteomes" id="UP001595846">
    <property type="component" value="Unassembled WGS sequence"/>
</dbReference>
<evidence type="ECO:0000313" key="5">
    <source>
        <dbReference type="Proteomes" id="UP001595846"/>
    </source>
</evidence>
<organism evidence="4 5">
    <name type="scientific">Halovivax cerinus</name>
    <dbReference type="NCBI Taxonomy" id="1487865"/>
    <lineage>
        <taxon>Archaea</taxon>
        <taxon>Methanobacteriati</taxon>
        <taxon>Methanobacteriota</taxon>
        <taxon>Stenosarchaea group</taxon>
        <taxon>Halobacteria</taxon>
        <taxon>Halobacteriales</taxon>
        <taxon>Natrialbaceae</taxon>
        <taxon>Halovivax</taxon>
    </lineage>
</organism>
<protein>
    <recommendedName>
        <fullName evidence="3">DUF7305 domain-containing protein</fullName>
    </recommendedName>
</protein>
<evidence type="ECO:0000256" key="1">
    <source>
        <dbReference type="SAM" id="MobiDB-lite"/>
    </source>
</evidence>
<name>A0ABD5NPR7_9EURY</name>
<dbReference type="RefSeq" id="WP_256531044.1">
    <property type="nucleotide sequence ID" value="NZ_CP101824.1"/>
</dbReference>
<sequence length="502" mass="53727">MTVGNPAPGGDGTPRRAQVEVIGVVLLVGLVAIGALGLMLVASGAVSDTQSQAEQERVQQSFVQLGQTMTTETTDRETPSSMSFDAGDSGAITKTNAGNITIKGGDVNVTRSVGAIEYRHTDGGIIAYQAGAVFAERGNQTEVLSRPPITYDADGESLRFPITNLREQKDLSSGPISIRTNSTDPMQRANLVRNDTVTVTIESPYYRGWETYFEEEAGSGVVDAVHHSNQTVVVKFGYFDIDEAVQNGATIGGKDPKYLHDQHGNIGNEYRMGMLLPEMDPVITELVQDAKTDPSTKDPATHSTLTAGRYYVDEIDGNVEEDVDLSTGNVTLVIGGDVKLDAGSIHVTNRDAAEKNVLRIYAAGDEFALDGDICIESGGGCAGDATAIQFYGPSTMGVDLGPGSGGTFEGILYVASNEEKKWWNNAGGRCDDHHQVREQANGADFTGSMIAYSVCAHSNGNDFDYDQNLTNRDLDPYPDGYSLPPQLTYLNVAVHEMDVDND</sequence>
<feature type="transmembrane region" description="Helical" evidence="2">
    <location>
        <begin position="21"/>
        <end position="42"/>
    </location>
</feature>
<dbReference type="Pfam" id="PF23981">
    <property type="entry name" value="DUF7305"/>
    <property type="match status" value="1"/>
</dbReference>
<keyword evidence="5" id="KW-1185">Reference proteome</keyword>
<dbReference type="AlphaFoldDB" id="A0ABD5NPR7"/>
<keyword evidence="2" id="KW-0812">Transmembrane</keyword>
<comment type="caution">
    <text evidence="4">The sequence shown here is derived from an EMBL/GenBank/DDBJ whole genome shotgun (WGS) entry which is preliminary data.</text>
</comment>
<reference evidence="4 5" key="1">
    <citation type="journal article" date="2019" name="Int. J. Syst. Evol. Microbiol.">
        <title>The Global Catalogue of Microorganisms (GCM) 10K type strain sequencing project: providing services to taxonomists for standard genome sequencing and annotation.</title>
        <authorList>
            <consortium name="The Broad Institute Genomics Platform"/>
            <consortium name="The Broad Institute Genome Sequencing Center for Infectious Disease"/>
            <person name="Wu L."/>
            <person name="Ma J."/>
        </authorList>
    </citation>
    <scope>NUCLEOTIDE SEQUENCE [LARGE SCALE GENOMIC DNA]</scope>
    <source>
        <strain evidence="4 5">IBRC-M 10256</strain>
    </source>
</reference>
<keyword evidence="2" id="KW-1133">Transmembrane helix</keyword>
<dbReference type="InterPro" id="IPR055729">
    <property type="entry name" value="DUF7305"/>
</dbReference>